<dbReference type="EMBL" id="KE651168">
    <property type="protein sequence ID" value="EEB06923.1"/>
    <property type="molecule type" value="Genomic_DNA"/>
</dbReference>
<evidence type="ECO:0000256" key="8">
    <source>
        <dbReference type="SAM" id="MobiDB-lite"/>
    </source>
</evidence>
<dbReference type="PANTHER" id="PTHR13759">
    <property type="entry name" value="TWINFILIN"/>
    <property type="match status" value="1"/>
</dbReference>
<dbReference type="STRING" id="402676.B6JZF5"/>
<comment type="subcellular location">
    <subcellularLocation>
        <location evidence="1">Cytoplasm</location>
        <location evidence="1">Cytoskeleton</location>
    </subcellularLocation>
</comment>
<comment type="similarity">
    <text evidence="2">Belongs to the actin-binding proteins ADF family. Twinfilin subfamily.</text>
</comment>
<keyword evidence="4" id="KW-0677">Repeat</keyword>
<organism evidence="10 12">
    <name type="scientific">Schizosaccharomyces japonicus (strain yFS275 / FY16936)</name>
    <name type="common">Fission yeast</name>
    <dbReference type="NCBI Taxonomy" id="402676"/>
    <lineage>
        <taxon>Eukaryota</taxon>
        <taxon>Fungi</taxon>
        <taxon>Dikarya</taxon>
        <taxon>Ascomycota</taxon>
        <taxon>Taphrinomycotina</taxon>
        <taxon>Schizosaccharomycetes</taxon>
        <taxon>Schizosaccharomycetales</taxon>
        <taxon>Schizosaccharomycetaceae</taxon>
        <taxon>Schizosaccharomyces</taxon>
    </lineage>
</organism>
<dbReference type="Gene3D" id="3.40.20.10">
    <property type="entry name" value="Severin"/>
    <property type="match status" value="2"/>
</dbReference>
<keyword evidence="3" id="KW-0963">Cytoplasm</keyword>
<dbReference type="GO" id="GO:0005737">
    <property type="term" value="C:cytoplasm"/>
    <property type="evidence" value="ECO:0000318"/>
    <property type="project" value="GO_Central"/>
</dbReference>
<dbReference type="OrthoDB" id="10006997at2759"/>
<feature type="region of interest" description="Disordered" evidence="8">
    <location>
        <begin position="288"/>
        <end position="314"/>
    </location>
</feature>
<dbReference type="Proteomes" id="UP000001744">
    <property type="component" value="Unassembled WGS sequence"/>
</dbReference>
<sequence>MSNKLQLEAHSSFSDFLNNSHPFTTSAAVVTITDEKYFSVYKTVSSDAQNGSVVQSLEAILPNDEPYFIFVRAETDPSKLHLVSFVPDEANVRRKMLFASSRSAILDIVTLERVQKTLFATSKEDLKQLSSDSSSPVPAISERISTAKEEIIQHRPNSHAPRGVHLALSKDASDTLSQLKNDPEHTLIVLSITNEVIQMVEKSQIPPSQLKSHFSESEPRYAFYTIAAPGGNKIVFVYVCPMTSTVKNRMLYSSSRAGILDSVKEFFPVDGKIEYGSVNDIDENDLKTSVGLEKPASQQTSKMAFHRPRPPRRR</sequence>
<accession>B6JZF5</accession>
<dbReference type="GeneID" id="7049979"/>
<dbReference type="GO" id="GO:0030042">
    <property type="term" value="P:actin filament depolymerization"/>
    <property type="evidence" value="ECO:0000318"/>
    <property type="project" value="GO_Central"/>
</dbReference>
<dbReference type="PROSITE" id="PS51263">
    <property type="entry name" value="ADF_H"/>
    <property type="match status" value="2"/>
</dbReference>
<dbReference type="SMART" id="SM00102">
    <property type="entry name" value="ADF"/>
    <property type="match status" value="2"/>
</dbReference>
<feature type="domain" description="ADF-H" evidence="9">
    <location>
        <begin position="1"/>
        <end position="136"/>
    </location>
</feature>
<dbReference type="InterPro" id="IPR028458">
    <property type="entry name" value="Twinfilin"/>
</dbReference>
<dbReference type="PANTHER" id="PTHR13759:SF1">
    <property type="entry name" value="TWINFILIN"/>
    <property type="match status" value="1"/>
</dbReference>
<evidence type="ECO:0000313" key="10">
    <source>
        <dbReference type="EMBL" id="EEB06923.1"/>
    </source>
</evidence>
<evidence type="ECO:0000256" key="1">
    <source>
        <dbReference type="ARBA" id="ARBA00004245"/>
    </source>
</evidence>
<comment type="subunit">
    <text evidence="7">Interacts with G-actin; ADP-actin form.</text>
</comment>
<evidence type="ECO:0000313" key="12">
    <source>
        <dbReference type="Proteomes" id="UP000001744"/>
    </source>
</evidence>
<dbReference type="AlphaFoldDB" id="B6JZF5"/>
<dbReference type="SUPFAM" id="SSF55753">
    <property type="entry name" value="Actin depolymerizing proteins"/>
    <property type="match status" value="2"/>
</dbReference>
<name>B6JZF5_SCHJY</name>
<dbReference type="VEuPathDB" id="FungiDB:SJAG_01993"/>
<keyword evidence="12" id="KW-1185">Reference proteome</keyword>
<dbReference type="GO" id="GO:0005884">
    <property type="term" value="C:actin filament"/>
    <property type="evidence" value="ECO:0000318"/>
    <property type="project" value="GO_Central"/>
</dbReference>
<evidence type="ECO:0000259" key="9">
    <source>
        <dbReference type="PROSITE" id="PS51263"/>
    </source>
</evidence>
<dbReference type="OMA" id="YLFKHTH"/>
<dbReference type="GO" id="GO:0051015">
    <property type="term" value="F:actin filament binding"/>
    <property type="evidence" value="ECO:0000318"/>
    <property type="project" value="GO_Central"/>
</dbReference>
<dbReference type="eggNOG" id="KOG1747">
    <property type="taxonomic scope" value="Eukaryota"/>
</dbReference>
<gene>
    <name evidence="11" type="primary">twf1</name>
    <name evidence="10" type="ORF">SJAG_01993</name>
</gene>
<evidence type="ECO:0000256" key="3">
    <source>
        <dbReference type="ARBA" id="ARBA00022490"/>
    </source>
</evidence>
<evidence type="ECO:0000256" key="2">
    <source>
        <dbReference type="ARBA" id="ARBA00009557"/>
    </source>
</evidence>
<feature type="domain" description="ADF-H" evidence="9">
    <location>
        <begin position="163"/>
        <end position="291"/>
    </location>
</feature>
<evidence type="ECO:0000256" key="4">
    <source>
        <dbReference type="ARBA" id="ARBA00022737"/>
    </source>
</evidence>
<protein>
    <submittedName>
        <fullName evidence="10">Twinfilin</fullName>
    </submittedName>
</protein>
<dbReference type="InterPro" id="IPR002108">
    <property type="entry name" value="ADF-H"/>
</dbReference>
<evidence type="ECO:0000256" key="5">
    <source>
        <dbReference type="ARBA" id="ARBA00023203"/>
    </source>
</evidence>
<evidence type="ECO:0000256" key="6">
    <source>
        <dbReference type="ARBA" id="ARBA00023212"/>
    </source>
</evidence>
<dbReference type="JaponicusDB" id="SJAG_01993">
    <property type="gene designation" value="twf1"/>
</dbReference>
<evidence type="ECO:0000313" key="11">
    <source>
        <dbReference type="JaponicusDB" id="SJAG_01993"/>
    </source>
</evidence>
<keyword evidence="6" id="KW-0206">Cytoskeleton</keyword>
<keyword evidence="5" id="KW-0009">Actin-binding</keyword>
<dbReference type="InterPro" id="IPR029006">
    <property type="entry name" value="ADF-H/Gelsolin-like_dom_sf"/>
</dbReference>
<proteinExistence type="inferred from homology"/>
<dbReference type="GO" id="GO:0003785">
    <property type="term" value="F:actin monomer binding"/>
    <property type="evidence" value="ECO:0000318"/>
    <property type="project" value="GO_Central"/>
</dbReference>
<feature type="compositionally biased region" description="Basic residues" evidence="8">
    <location>
        <begin position="304"/>
        <end position="314"/>
    </location>
</feature>
<dbReference type="GO" id="GO:0051016">
    <property type="term" value="P:barbed-end actin filament capping"/>
    <property type="evidence" value="ECO:0000318"/>
    <property type="project" value="GO_Central"/>
</dbReference>
<reference evidence="10 12" key="1">
    <citation type="journal article" date="2011" name="Science">
        <title>Comparative functional genomics of the fission yeasts.</title>
        <authorList>
            <person name="Rhind N."/>
            <person name="Chen Z."/>
            <person name="Yassour M."/>
            <person name="Thompson D.A."/>
            <person name="Haas B.J."/>
            <person name="Habib N."/>
            <person name="Wapinski I."/>
            <person name="Roy S."/>
            <person name="Lin M.F."/>
            <person name="Heiman D.I."/>
            <person name="Young S.K."/>
            <person name="Furuya K."/>
            <person name="Guo Y."/>
            <person name="Pidoux A."/>
            <person name="Chen H.M."/>
            <person name="Robbertse B."/>
            <person name="Goldberg J.M."/>
            <person name="Aoki K."/>
            <person name="Bayne E.H."/>
            <person name="Berlin A.M."/>
            <person name="Desjardins C.A."/>
            <person name="Dobbs E."/>
            <person name="Dukaj L."/>
            <person name="Fan L."/>
            <person name="FitzGerald M.G."/>
            <person name="French C."/>
            <person name="Gujja S."/>
            <person name="Hansen K."/>
            <person name="Keifenheim D."/>
            <person name="Levin J.Z."/>
            <person name="Mosher R.A."/>
            <person name="Mueller C.A."/>
            <person name="Pfiffner J."/>
            <person name="Priest M."/>
            <person name="Russ C."/>
            <person name="Smialowska A."/>
            <person name="Swoboda P."/>
            <person name="Sykes S.M."/>
            <person name="Vaughn M."/>
            <person name="Vengrova S."/>
            <person name="Yoder R."/>
            <person name="Zeng Q."/>
            <person name="Allshire R."/>
            <person name="Baulcombe D."/>
            <person name="Birren B.W."/>
            <person name="Brown W."/>
            <person name="Ekwall K."/>
            <person name="Kellis M."/>
            <person name="Leatherwood J."/>
            <person name="Levin H."/>
            <person name="Margalit H."/>
            <person name="Martienssen R."/>
            <person name="Nieduszynski C.A."/>
            <person name="Spatafora J.W."/>
            <person name="Friedman N."/>
            <person name="Dalgaard J.Z."/>
            <person name="Baumann P."/>
            <person name="Niki H."/>
            <person name="Regev A."/>
            <person name="Nusbaum C."/>
        </authorList>
    </citation>
    <scope>NUCLEOTIDE SEQUENCE [LARGE SCALE GENOMIC DNA]</scope>
    <source>
        <strain evidence="12">yFS275 / FY16936</strain>
    </source>
</reference>
<dbReference type="HOGENOM" id="CLU_031995_0_0_1"/>
<dbReference type="Pfam" id="PF00241">
    <property type="entry name" value="Cofilin_ADF"/>
    <property type="match status" value="2"/>
</dbReference>
<dbReference type="CDD" id="cd11284">
    <property type="entry name" value="ADF_Twf-C_like"/>
    <property type="match status" value="1"/>
</dbReference>
<evidence type="ECO:0000256" key="7">
    <source>
        <dbReference type="ARBA" id="ARBA00038532"/>
    </source>
</evidence>
<dbReference type="RefSeq" id="XP_002173216.1">
    <property type="nucleotide sequence ID" value="XM_002173180.2"/>
</dbReference>